<protein>
    <submittedName>
        <fullName evidence="3">Type 1 glutamine amidotransferase domain-containing protein</fullName>
    </submittedName>
</protein>
<dbReference type="Pfam" id="PF01965">
    <property type="entry name" value="DJ-1_PfpI"/>
    <property type="match status" value="1"/>
</dbReference>
<dbReference type="InterPro" id="IPR006286">
    <property type="entry name" value="C56_PfpI-like"/>
</dbReference>
<evidence type="ECO:0000313" key="3">
    <source>
        <dbReference type="EMBL" id="MFC6825792.1"/>
    </source>
</evidence>
<name>A0ABD5U256_9EURY</name>
<dbReference type="PANTHER" id="PTHR42733:SF12">
    <property type="entry name" value="PROTEINASE"/>
    <property type="match status" value="1"/>
</dbReference>
<dbReference type="Proteomes" id="UP001596408">
    <property type="component" value="Unassembled WGS sequence"/>
</dbReference>
<dbReference type="PANTHER" id="PTHR42733">
    <property type="entry name" value="DJ-1 PROTEIN"/>
    <property type="match status" value="1"/>
</dbReference>
<dbReference type="PROSITE" id="PS51276">
    <property type="entry name" value="PEPTIDASE_C56_PFPI"/>
    <property type="match status" value="1"/>
</dbReference>
<sequence>MTALDDTNVAILLAPEGTEEVEFTEPRQAVEDAGANADAVGPETGDAQTVESDLNSAGTHEVEKAVSDVSADDYDALLVPGGTVGADKLRADEETVSFVREFFEADKPVGAICHGPWTLVEADVVEGRTLTSYPSLRTDIRNAGGEWVDEEVVTDGRLVTSRKPDDLDAYCEQIVEVFGDGGE</sequence>
<comment type="caution">
    <text evidence="3">The sequence shown here is derived from an EMBL/GenBank/DDBJ whole genome shotgun (WGS) entry which is preliminary data.</text>
</comment>
<evidence type="ECO:0000256" key="1">
    <source>
        <dbReference type="ARBA" id="ARBA00008542"/>
    </source>
</evidence>
<gene>
    <name evidence="3" type="ORF">ACFQEV_12420</name>
</gene>
<comment type="similarity">
    <text evidence="1">Belongs to the peptidase C56 family.</text>
</comment>
<dbReference type="InterPro" id="IPR029062">
    <property type="entry name" value="Class_I_gatase-like"/>
</dbReference>
<reference evidence="3 4" key="1">
    <citation type="journal article" date="2019" name="Int. J. Syst. Evol. Microbiol.">
        <title>The Global Catalogue of Microorganisms (GCM) 10K type strain sequencing project: providing services to taxonomists for standard genome sequencing and annotation.</title>
        <authorList>
            <consortium name="The Broad Institute Genomics Platform"/>
            <consortium name="The Broad Institute Genome Sequencing Center for Infectious Disease"/>
            <person name="Wu L."/>
            <person name="Ma J."/>
        </authorList>
    </citation>
    <scope>NUCLEOTIDE SEQUENCE [LARGE SCALE GENOMIC DNA]</scope>
    <source>
        <strain evidence="3 4">YIM 94188</strain>
    </source>
</reference>
<evidence type="ECO:0000313" key="4">
    <source>
        <dbReference type="Proteomes" id="UP001596408"/>
    </source>
</evidence>
<dbReference type="InterPro" id="IPR002818">
    <property type="entry name" value="DJ-1/PfpI"/>
</dbReference>
<dbReference type="AlphaFoldDB" id="A0ABD5U256"/>
<dbReference type="Gene3D" id="3.40.50.880">
    <property type="match status" value="1"/>
</dbReference>
<dbReference type="NCBIfam" id="TIGR01382">
    <property type="entry name" value="PfpI"/>
    <property type="match status" value="1"/>
</dbReference>
<accession>A0ABD5U256</accession>
<feature type="domain" description="DJ-1/PfpI" evidence="2">
    <location>
        <begin position="9"/>
        <end position="176"/>
    </location>
</feature>
<keyword evidence="4" id="KW-1185">Reference proteome</keyword>
<keyword evidence="3" id="KW-0315">Glutamine amidotransferase</keyword>
<dbReference type="EMBL" id="JBHSXH010000015">
    <property type="protein sequence ID" value="MFC6825792.1"/>
    <property type="molecule type" value="Genomic_DNA"/>
</dbReference>
<dbReference type="RefSeq" id="WP_379696403.1">
    <property type="nucleotide sequence ID" value="NZ_JBHSXH010000015.1"/>
</dbReference>
<proteinExistence type="inferred from homology"/>
<dbReference type="CDD" id="cd03134">
    <property type="entry name" value="GATase1_PfpI_like"/>
    <property type="match status" value="1"/>
</dbReference>
<evidence type="ECO:0000259" key="2">
    <source>
        <dbReference type="Pfam" id="PF01965"/>
    </source>
</evidence>
<organism evidence="3 4">
    <name type="scientific">Halopelagius fulvigenes</name>
    <dbReference type="NCBI Taxonomy" id="1198324"/>
    <lineage>
        <taxon>Archaea</taxon>
        <taxon>Methanobacteriati</taxon>
        <taxon>Methanobacteriota</taxon>
        <taxon>Stenosarchaea group</taxon>
        <taxon>Halobacteria</taxon>
        <taxon>Halobacteriales</taxon>
        <taxon>Haloferacaceae</taxon>
    </lineage>
</organism>
<dbReference type="SUPFAM" id="SSF52317">
    <property type="entry name" value="Class I glutamine amidotransferase-like"/>
    <property type="match status" value="1"/>
</dbReference>